<reference evidence="2 3" key="1">
    <citation type="submission" date="2017-02" db="EMBL/GenBank/DDBJ databases">
        <authorList>
            <person name="Peterson S.W."/>
        </authorList>
    </citation>
    <scope>NUCLEOTIDE SEQUENCE [LARGE SCALE GENOMIC DNA]</scope>
    <source>
        <strain evidence="3">type strain: NCCB 100098</strain>
    </source>
</reference>
<sequence>MTKKRRIGLVNFRQYKDEIKEMYDKGFPIIHIFESFSDKVGVKKTQFYELMNKEIIKKNKPTNIEPKVKSIQHKNQQRNNIDSKLDNTDPFRKKRKPIHNPTMTDERRKELF</sequence>
<evidence type="ECO:0000313" key="2">
    <source>
        <dbReference type="EMBL" id="SKC34211.1"/>
    </source>
</evidence>
<name>A0A1T5I597_9GAMM</name>
<dbReference type="AlphaFoldDB" id="A0A1T5I597"/>
<dbReference type="RefSeq" id="WP_080159108.1">
    <property type="nucleotide sequence ID" value="NZ_FUZI01000014.1"/>
</dbReference>
<feature type="region of interest" description="Disordered" evidence="1">
    <location>
        <begin position="70"/>
        <end position="112"/>
    </location>
</feature>
<accession>A0A1T5I597</accession>
<proteinExistence type="predicted"/>
<evidence type="ECO:0000313" key="3">
    <source>
        <dbReference type="Proteomes" id="UP000189966"/>
    </source>
</evidence>
<dbReference type="EMBL" id="FUZI01000014">
    <property type="protein sequence ID" value="SKC34211.1"/>
    <property type="molecule type" value="Genomic_DNA"/>
</dbReference>
<dbReference type="Proteomes" id="UP000189966">
    <property type="component" value="Unassembled WGS sequence"/>
</dbReference>
<protein>
    <submittedName>
        <fullName evidence="2">Uncharacterized protein</fullName>
    </submittedName>
</protein>
<organism evidence="2 3">
    <name type="scientific">Photobacterium piscicola</name>
    <dbReference type="NCBI Taxonomy" id="1378299"/>
    <lineage>
        <taxon>Bacteria</taxon>
        <taxon>Pseudomonadati</taxon>
        <taxon>Pseudomonadota</taxon>
        <taxon>Gammaproteobacteria</taxon>
        <taxon>Vibrionales</taxon>
        <taxon>Vibrionaceae</taxon>
        <taxon>Photobacterium</taxon>
    </lineage>
</organism>
<gene>
    <name evidence="2" type="ORF">CZ809_03823</name>
</gene>
<dbReference type="OrthoDB" id="8686887at2"/>
<feature type="compositionally biased region" description="Basic and acidic residues" evidence="1">
    <location>
        <begin position="81"/>
        <end position="91"/>
    </location>
</feature>
<evidence type="ECO:0000256" key="1">
    <source>
        <dbReference type="SAM" id="MobiDB-lite"/>
    </source>
</evidence>